<feature type="region of interest" description="Disordered" evidence="2">
    <location>
        <begin position="862"/>
        <end position="888"/>
    </location>
</feature>
<dbReference type="KEGG" id="dpl:KGM_207591"/>
<evidence type="ECO:0000313" key="4">
    <source>
        <dbReference type="Proteomes" id="UP000007151"/>
    </source>
</evidence>
<feature type="compositionally biased region" description="Basic and acidic residues" evidence="2">
    <location>
        <begin position="234"/>
        <end position="249"/>
    </location>
</feature>
<sequence length="1023" mass="117288">MDEIYTDLDNYNDVNLVEELKSENKDLKFKLEEYSSALHRLQKNILQDFDKLSGEFKNLERNYSSLLKTARAEIERKTETIKNLNLEKDQLVIKSLQKGKNILQNRRSNFKDVHQNKNYEVKQNDKESAGKLDNLSQYKTQTSVDVVASFVSENKSNHTENITSKIPNNKLSSEENKERDRENKTHRNENAHQSETVKKIIDRRKSTNFPECEPTFSSDEDSRKTITEQQQNSSHKDAWQNEKRHDQQDHLNPLPYEHYHQPLQPSYRNRSSRYNDYDRQRTHDHYDTYDKPRRYYSPDNHYRYGKDTSDNYNQRENKRDRRYERSPVTDRYNRAKSRDRRNNFERENYYDHGKKTHHTSDLPAKRPYELEEPSSKRLKIDSYTRHTNIDKEKEFVERHTYTNAQGLQDPSTCQSPDYTHIDSNVHHSVKEIIHTALTPLQDPRLLSNKYILKSNSEKPILMTVAGSNVDIVPITSWGADRCSKATKLNDAKLPSDKGIRNSGQNLSTESGEIHSVNEDQPIEIFPNITELKSDISKNSSGIVDTNQQTASRDVGKSINLYKIPRLKKTGDSKKTNNLKEKSDEPKKLEELGKDFRVIVEGKHLSEKSPENIIDTAKNKTTSAKTRGDKSKSILQKLIDETELSDVPGNISIPETNKLVNISTIEGDLELSDETSDNMDLITEDSMKNEAREGISHGVNNKQIQLSLDKETSNKADDKVKRSKDSRKSSHSRRDSVKEKVRETSKRRRTKKQSDLEECNVLKDKSPPTKENIELEDKPNIFSQTKNKFTDLFGDSNSLITPDDLGLPVVSPLTTGKFDSMFENTQDAVDLSDEQVRTVKALKDIDNTDDAETSKEALIQDAVSNTESKKSNDNRHNGNKPASISKEEDNPSALIYGNVKADNASDVIKTIIISTGTQPQCVSRDTEFPRGDNVQKQFDFQKGTFSTAIATSTPYKLDSSQISPAVDSTLMPRQFTNNKLDQNDLTSHTTVGSNTNENKIKNDSDVPDVRIFVKRRKKVTKKPA</sequence>
<protein>
    <submittedName>
        <fullName evidence="3">Uncharacterized protein</fullName>
    </submittedName>
</protein>
<keyword evidence="4" id="KW-1185">Reference proteome</keyword>
<feature type="compositionally biased region" description="Polar residues" evidence="2">
    <location>
        <begin position="155"/>
        <end position="171"/>
    </location>
</feature>
<evidence type="ECO:0000256" key="1">
    <source>
        <dbReference type="SAM" id="Coils"/>
    </source>
</evidence>
<reference evidence="3 4" key="1">
    <citation type="journal article" date="2011" name="Cell">
        <title>The monarch butterfly genome yields insights into long-distance migration.</title>
        <authorList>
            <person name="Zhan S."/>
            <person name="Merlin C."/>
            <person name="Boore J.L."/>
            <person name="Reppert S.M."/>
        </authorList>
    </citation>
    <scope>NUCLEOTIDE SEQUENCE [LARGE SCALE GENOMIC DNA]</scope>
    <source>
        <strain evidence="3">F-2</strain>
    </source>
</reference>
<feature type="region of interest" description="Disordered" evidence="2">
    <location>
        <begin position="155"/>
        <end position="374"/>
    </location>
</feature>
<gene>
    <name evidence="3" type="ORF">KGM_207591</name>
</gene>
<feature type="compositionally biased region" description="Basic and acidic residues" evidence="2">
    <location>
        <begin position="725"/>
        <end position="743"/>
    </location>
</feature>
<feature type="compositionally biased region" description="Basic and acidic residues" evidence="2">
    <location>
        <begin position="340"/>
        <end position="374"/>
    </location>
</feature>
<dbReference type="eggNOG" id="ENOG502TKZ9">
    <property type="taxonomic scope" value="Eukaryota"/>
</dbReference>
<feature type="compositionally biased region" description="Basic and acidic residues" evidence="2">
    <location>
        <begin position="300"/>
        <end position="333"/>
    </location>
</feature>
<dbReference type="AlphaFoldDB" id="A0A212F0J3"/>
<dbReference type="Proteomes" id="UP000007151">
    <property type="component" value="Unassembled WGS sequence"/>
</dbReference>
<feature type="compositionally biased region" description="Basic and acidic residues" evidence="2">
    <location>
        <begin position="751"/>
        <end position="772"/>
    </location>
</feature>
<feature type="compositionally biased region" description="Basic and acidic residues" evidence="2">
    <location>
        <begin position="172"/>
        <end position="205"/>
    </location>
</feature>
<organism evidence="3 4">
    <name type="scientific">Danaus plexippus plexippus</name>
    <dbReference type="NCBI Taxonomy" id="278856"/>
    <lineage>
        <taxon>Eukaryota</taxon>
        <taxon>Metazoa</taxon>
        <taxon>Ecdysozoa</taxon>
        <taxon>Arthropoda</taxon>
        <taxon>Hexapoda</taxon>
        <taxon>Insecta</taxon>
        <taxon>Pterygota</taxon>
        <taxon>Neoptera</taxon>
        <taxon>Endopterygota</taxon>
        <taxon>Lepidoptera</taxon>
        <taxon>Glossata</taxon>
        <taxon>Ditrysia</taxon>
        <taxon>Papilionoidea</taxon>
        <taxon>Nymphalidae</taxon>
        <taxon>Danainae</taxon>
        <taxon>Danaini</taxon>
        <taxon>Danaina</taxon>
        <taxon>Danaus</taxon>
        <taxon>Danaus</taxon>
    </lineage>
</organism>
<evidence type="ECO:0000313" key="3">
    <source>
        <dbReference type="EMBL" id="OWR47269.1"/>
    </source>
</evidence>
<name>A0A212F0J3_DANPL</name>
<keyword evidence="1" id="KW-0175">Coiled coil</keyword>
<proteinExistence type="predicted"/>
<dbReference type="EMBL" id="AGBW02011073">
    <property type="protein sequence ID" value="OWR47269.1"/>
    <property type="molecule type" value="Genomic_DNA"/>
</dbReference>
<feature type="compositionally biased region" description="Polar residues" evidence="2">
    <location>
        <begin position="979"/>
        <end position="996"/>
    </location>
</feature>
<evidence type="ECO:0000256" key="2">
    <source>
        <dbReference type="SAM" id="MobiDB-lite"/>
    </source>
</evidence>
<feature type="compositionally biased region" description="Basic and acidic residues" evidence="2">
    <location>
        <begin position="866"/>
        <end position="875"/>
    </location>
</feature>
<feature type="region of interest" description="Disordered" evidence="2">
    <location>
        <begin position="979"/>
        <end position="1005"/>
    </location>
</feature>
<feature type="compositionally biased region" description="Basic and acidic residues" evidence="2">
    <location>
        <begin position="273"/>
        <end position="293"/>
    </location>
</feature>
<feature type="region of interest" description="Disordered" evidence="2">
    <location>
        <begin position="694"/>
        <end position="772"/>
    </location>
</feature>
<comment type="caution">
    <text evidence="3">The sequence shown here is derived from an EMBL/GenBank/DDBJ whole genome shotgun (WGS) entry which is preliminary data.</text>
</comment>
<feature type="compositionally biased region" description="Basic and acidic residues" evidence="2">
    <location>
        <begin position="707"/>
        <end position="719"/>
    </location>
</feature>
<accession>A0A212F0J3</accession>
<dbReference type="OrthoDB" id="1938039at2759"/>
<feature type="coiled-coil region" evidence="1">
    <location>
        <begin position="17"/>
        <end position="94"/>
    </location>
</feature>
<feature type="compositionally biased region" description="Polar residues" evidence="2">
    <location>
        <begin position="263"/>
        <end position="272"/>
    </location>
</feature>